<reference evidence="1 2" key="1">
    <citation type="submission" date="2019-01" db="EMBL/GenBank/DDBJ databases">
        <authorList>
            <person name="Zhang S."/>
        </authorList>
    </citation>
    <scope>NUCLEOTIDE SEQUENCE [LARGE SCALE GENOMIC DNA]</scope>
    <source>
        <strain evidence="1 2">1626</strain>
    </source>
</reference>
<dbReference type="GO" id="GO:0016740">
    <property type="term" value="F:transferase activity"/>
    <property type="evidence" value="ECO:0007669"/>
    <property type="project" value="UniProtKB-KW"/>
</dbReference>
<dbReference type="Pfam" id="PF13692">
    <property type="entry name" value="Glyco_trans_1_4"/>
    <property type="match status" value="1"/>
</dbReference>
<evidence type="ECO:0000313" key="1">
    <source>
        <dbReference type="EMBL" id="TKS52895.1"/>
    </source>
</evidence>
<keyword evidence="1" id="KW-0808">Transferase</keyword>
<dbReference type="RefSeq" id="WP_134675015.1">
    <property type="nucleotide sequence ID" value="NZ_CP039383.2"/>
</dbReference>
<dbReference type="PANTHER" id="PTHR12526:SF630">
    <property type="entry name" value="GLYCOSYLTRANSFERASE"/>
    <property type="match status" value="1"/>
</dbReference>
<comment type="caution">
    <text evidence="1">The sequence shown here is derived from an EMBL/GenBank/DDBJ whole genome shotgun (WGS) entry which is preliminary data.</text>
</comment>
<evidence type="ECO:0000313" key="2">
    <source>
        <dbReference type="Proteomes" id="UP000298681"/>
    </source>
</evidence>
<dbReference type="SUPFAM" id="SSF53756">
    <property type="entry name" value="UDP-Glycosyltransferase/glycogen phosphorylase"/>
    <property type="match status" value="1"/>
</dbReference>
<dbReference type="AlphaFoldDB" id="A0A4Z1R2W7"/>
<organism evidence="1 2">
    <name type="scientific">Luteimonas yindakuii</name>
    <dbReference type="NCBI Taxonomy" id="2565782"/>
    <lineage>
        <taxon>Bacteria</taxon>
        <taxon>Pseudomonadati</taxon>
        <taxon>Pseudomonadota</taxon>
        <taxon>Gammaproteobacteria</taxon>
        <taxon>Lysobacterales</taxon>
        <taxon>Lysobacteraceae</taxon>
        <taxon>Luteimonas</taxon>
    </lineage>
</organism>
<gene>
    <name evidence="1" type="ORF">E4582_11730</name>
</gene>
<dbReference type="EMBL" id="SPUH01000002">
    <property type="protein sequence ID" value="TKS52895.1"/>
    <property type="molecule type" value="Genomic_DNA"/>
</dbReference>
<name>A0A4Z1R2W7_9GAMM</name>
<dbReference type="PANTHER" id="PTHR12526">
    <property type="entry name" value="GLYCOSYLTRANSFERASE"/>
    <property type="match status" value="1"/>
</dbReference>
<accession>A0A4Z1R2W7</accession>
<sequence>MGRAIDGQYTHSVGRLDGSQGVSAHAAVARGGGSNALQPVTKPASPDISRRFPLMVHCHLRWDFVWQRPQQLFSRLAAEHPVLFVEDPLPGDGDAHLDITEPYANVVRLVPRLPHDAPADTDAQWRLLIPLIEQALLRHPLLAGRFANPVQWFYSPMSAPMLLGRFGSRGIVYDCMDELANFRFAPPDIVARERYLLSRADVVFTGGYQLYEAKARHHPTVYFHGCGVDVGHFGRARLASTEVPASVADLPGPILGYVGVIDERLDYALIEALALANPDASVVMAGPLAKVERADLPDLPNIHWLGQQPYEALPALVKGFDVCLMPFALNDATRYINPTKTLEYMATGKPVVSTAVADVVRNFTPVVDVAYSTEEFLDAVRRAIDGADPTLLREGIARAMDASWDSTVATMRSELLGAVMPVRALHAGAQ</sequence>
<keyword evidence="2" id="KW-1185">Reference proteome</keyword>
<proteinExistence type="predicted"/>
<protein>
    <submittedName>
        <fullName evidence="1">Glycosyltransferase family 1 protein</fullName>
    </submittedName>
</protein>
<dbReference type="Proteomes" id="UP000298681">
    <property type="component" value="Unassembled WGS sequence"/>
</dbReference>
<dbReference type="Gene3D" id="3.40.50.2000">
    <property type="entry name" value="Glycogen Phosphorylase B"/>
    <property type="match status" value="1"/>
</dbReference>